<dbReference type="OrthoDB" id="3268000at2"/>
<comment type="caution">
    <text evidence="2">The sequence shown here is derived from an EMBL/GenBank/DDBJ whole genome shotgun (WGS) entry which is preliminary data.</text>
</comment>
<keyword evidence="3" id="KW-1185">Reference proteome</keyword>
<feature type="transmembrane region" description="Helical" evidence="1">
    <location>
        <begin position="216"/>
        <end position="240"/>
    </location>
</feature>
<sequence length="775" mass="83608">MWYELEALPGVPAEDAAAYVNRARKAAAALGLADRPGWDSWWRLLVHRDDGMVLLADRTRRWVCLPDGVDGQVVRLVADACHARACPLDGAPEVLERRLVWAHAVFPTSATLARTARDTGVDAHESRFDPADGGVVAVNVRRQGVWETRRAKNWLADEFNMAPDQNRLQETGVGACRVVAGMPRGADAVREARRAGTALGLGVTPGVAAHRSRPGFALLLTSAILCLLAALACVLWGAWWPLAVSAPLVVAAVARMVRMPADAPVWQRPRHWWWPHARTRRMETSDFKSRSAGDDGGRRRGRRAKAYAYERSTFPVPPGTLMALAAPLARERGVQSALSHCPPELQDADGPLLGVAVDGQPVRMPAAVMWDGIALLGKPGGGKSNSMHGIQQWACAHSNPDDSVVVFEAKGVDSFPILHRLNPRMRFMDLADARTPMISLLGEGDAWVRAQRFANLMHGALGDQQIGPKSRLQLTDSVALTLRALDAPRFAQVCASQGVAVPATWVDGAFTLLFGHGARAGRALARAMACALDDDEARETVERLHGGVNERSGRPAVSDGQLFQLLNAPMNKMGLLAGAPQLTDPSRRTVTWERLLAHGVQLAINTGDPARPGVAAMGEDARRLVNALLFQGLRLQIGESCMGWQERGRRVRVFVDELTEITGADGRDEGGNVAAVEWLRSRGRAYGAELCAGTQYPEQIGERLMSCLLGLRTIGCYAQLAPSSAQIMAAALNVDPSQIRALGEHVMCVRTTGRDNTALPALTVAVPWFDGGHGV</sequence>
<keyword evidence="1" id="KW-1133">Transmembrane helix</keyword>
<evidence type="ECO:0000313" key="3">
    <source>
        <dbReference type="Proteomes" id="UP000029067"/>
    </source>
</evidence>
<reference evidence="2 3" key="1">
    <citation type="submission" date="2014-03" db="EMBL/GenBank/DDBJ databases">
        <title>Genomics of Bifidobacteria.</title>
        <authorList>
            <person name="Ventura M."/>
            <person name="Milani C."/>
            <person name="Lugli G.A."/>
        </authorList>
    </citation>
    <scope>NUCLEOTIDE SEQUENCE [LARGE SCALE GENOMIC DNA]</scope>
    <source>
        <strain evidence="2 3">LMG 10738</strain>
    </source>
</reference>
<organism evidence="2 3">
    <name type="scientific">Bifidobacterium cuniculi</name>
    <dbReference type="NCBI Taxonomy" id="1688"/>
    <lineage>
        <taxon>Bacteria</taxon>
        <taxon>Bacillati</taxon>
        <taxon>Actinomycetota</taxon>
        <taxon>Actinomycetes</taxon>
        <taxon>Bifidobacteriales</taxon>
        <taxon>Bifidobacteriaceae</taxon>
        <taxon>Bifidobacterium</taxon>
    </lineage>
</organism>
<accession>A0A087B4W3</accession>
<keyword evidence="1" id="KW-0812">Transmembrane</keyword>
<dbReference type="SUPFAM" id="SSF52540">
    <property type="entry name" value="P-loop containing nucleoside triphosphate hydrolases"/>
    <property type="match status" value="1"/>
</dbReference>
<gene>
    <name evidence="2" type="ORF">BCUN_0565</name>
</gene>
<name>A0A087B4W3_9BIFI</name>
<dbReference type="RefSeq" id="WP_033515389.1">
    <property type="nucleotide sequence ID" value="NZ_JGYV01000001.1"/>
</dbReference>
<dbReference type="InterPro" id="IPR027417">
    <property type="entry name" value="P-loop_NTPase"/>
</dbReference>
<dbReference type="AlphaFoldDB" id="A0A087B4W3"/>
<dbReference type="eggNOG" id="COG0433">
    <property type="taxonomic scope" value="Bacteria"/>
</dbReference>
<dbReference type="STRING" id="1688.BCUN_0565"/>
<dbReference type="Proteomes" id="UP000029067">
    <property type="component" value="Unassembled WGS sequence"/>
</dbReference>
<evidence type="ECO:0000256" key="1">
    <source>
        <dbReference type="SAM" id="Phobius"/>
    </source>
</evidence>
<protein>
    <submittedName>
        <fullName evidence="2">AAA-like domain protein</fullName>
    </submittedName>
</protein>
<keyword evidence="1" id="KW-0472">Membrane</keyword>
<proteinExistence type="predicted"/>
<evidence type="ECO:0000313" key="2">
    <source>
        <dbReference type="EMBL" id="KFI66063.1"/>
    </source>
</evidence>
<dbReference type="EMBL" id="JGYV01000001">
    <property type="protein sequence ID" value="KFI66063.1"/>
    <property type="molecule type" value="Genomic_DNA"/>
</dbReference>